<dbReference type="PANTHER" id="PTHR30055">
    <property type="entry name" value="HTH-TYPE TRANSCRIPTIONAL REGULATOR RUTR"/>
    <property type="match status" value="1"/>
</dbReference>
<evidence type="ECO:0000313" key="3">
    <source>
        <dbReference type="EMBL" id="CAB4935748.1"/>
    </source>
</evidence>
<evidence type="ECO:0000259" key="2">
    <source>
        <dbReference type="PROSITE" id="PS50977"/>
    </source>
</evidence>
<dbReference type="InterPro" id="IPR041583">
    <property type="entry name" value="TetR_C_31"/>
</dbReference>
<dbReference type="GO" id="GO:0000976">
    <property type="term" value="F:transcription cis-regulatory region binding"/>
    <property type="evidence" value="ECO:0007669"/>
    <property type="project" value="TreeGrafter"/>
</dbReference>
<dbReference type="InterPro" id="IPR036271">
    <property type="entry name" value="Tet_transcr_reg_TetR-rel_C_sf"/>
</dbReference>
<keyword evidence="1" id="KW-0238">DNA-binding</keyword>
<reference evidence="3" key="1">
    <citation type="submission" date="2020-05" db="EMBL/GenBank/DDBJ databases">
        <authorList>
            <person name="Chiriac C."/>
            <person name="Salcher M."/>
            <person name="Ghai R."/>
            <person name="Kavagutti S V."/>
        </authorList>
    </citation>
    <scope>NUCLEOTIDE SEQUENCE</scope>
</reference>
<dbReference type="AlphaFoldDB" id="A0A6J7IX61"/>
<dbReference type="InterPro" id="IPR050109">
    <property type="entry name" value="HTH-type_TetR-like_transc_reg"/>
</dbReference>
<proteinExistence type="predicted"/>
<dbReference type="Gene3D" id="1.10.357.10">
    <property type="entry name" value="Tetracycline Repressor, domain 2"/>
    <property type="match status" value="1"/>
</dbReference>
<dbReference type="EMBL" id="CAFBMQ010000450">
    <property type="protein sequence ID" value="CAB4935748.1"/>
    <property type="molecule type" value="Genomic_DNA"/>
</dbReference>
<dbReference type="Pfam" id="PF00440">
    <property type="entry name" value="TetR_N"/>
    <property type="match status" value="1"/>
</dbReference>
<dbReference type="SUPFAM" id="SSF48498">
    <property type="entry name" value="Tetracyclin repressor-like, C-terminal domain"/>
    <property type="match status" value="1"/>
</dbReference>
<accession>A0A6J7IX61</accession>
<protein>
    <submittedName>
        <fullName evidence="3">Unannotated protein</fullName>
    </submittedName>
</protein>
<dbReference type="InterPro" id="IPR001647">
    <property type="entry name" value="HTH_TetR"/>
</dbReference>
<evidence type="ECO:0000256" key="1">
    <source>
        <dbReference type="ARBA" id="ARBA00023125"/>
    </source>
</evidence>
<dbReference type="GO" id="GO:0003700">
    <property type="term" value="F:DNA-binding transcription factor activity"/>
    <property type="evidence" value="ECO:0007669"/>
    <property type="project" value="TreeGrafter"/>
</dbReference>
<gene>
    <name evidence="3" type="ORF">UFOPK3609_02200</name>
</gene>
<name>A0A6J7IX61_9ZZZZ</name>
<dbReference type="SUPFAM" id="SSF46689">
    <property type="entry name" value="Homeodomain-like"/>
    <property type="match status" value="1"/>
</dbReference>
<dbReference type="PANTHER" id="PTHR30055:SF231">
    <property type="entry name" value="TRANSCRIPTIONAL REGULATORY PROTEIN (PROBABLY DEOR-FAMILY)-RELATED"/>
    <property type="match status" value="1"/>
</dbReference>
<organism evidence="3">
    <name type="scientific">freshwater metagenome</name>
    <dbReference type="NCBI Taxonomy" id="449393"/>
    <lineage>
        <taxon>unclassified sequences</taxon>
        <taxon>metagenomes</taxon>
        <taxon>ecological metagenomes</taxon>
    </lineage>
</organism>
<feature type="domain" description="HTH tetR-type" evidence="2">
    <location>
        <begin position="14"/>
        <end position="74"/>
    </location>
</feature>
<dbReference type="PROSITE" id="PS50977">
    <property type="entry name" value="HTH_TETR_2"/>
    <property type="match status" value="1"/>
</dbReference>
<sequence length="188" mass="20602">MTTARTTAARRHDPDRRDRLVDVTIDVIAEHGLAGLTARRIATAADVPLGSVSYHFTGLDGLVREAFTRHAHGMAEVFAAHFAGVTDRASMLDAATDFVLGGHLATSRQWAIAYELYLAAMRDPALREITEAWMQSSRDTLQRVLEPDLARALDGVMEGLTMHAILTTSPPTREETRTVLARVLEVTP</sequence>
<dbReference type="Pfam" id="PF17940">
    <property type="entry name" value="TetR_C_31"/>
    <property type="match status" value="1"/>
</dbReference>
<dbReference type="InterPro" id="IPR009057">
    <property type="entry name" value="Homeodomain-like_sf"/>
</dbReference>